<dbReference type="InterPro" id="IPR024078">
    <property type="entry name" value="LmbE-like_dom_sf"/>
</dbReference>
<feature type="region of interest" description="Disordered" evidence="2">
    <location>
        <begin position="671"/>
        <end position="710"/>
    </location>
</feature>
<evidence type="ECO:0000259" key="3">
    <source>
        <dbReference type="Pfam" id="PF24135"/>
    </source>
</evidence>
<dbReference type="SUPFAM" id="SSF102588">
    <property type="entry name" value="LmbE-like"/>
    <property type="match status" value="1"/>
</dbReference>
<dbReference type="PANTHER" id="PTHR12993">
    <property type="entry name" value="N-ACETYLGLUCOSAMINYL-PHOSPHATIDYLINOSITOL DE-N-ACETYLASE-RELATED"/>
    <property type="match status" value="1"/>
</dbReference>
<keyword evidence="5" id="KW-1185">Reference proteome</keyword>
<comment type="caution">
    <text evidence="4">The sequence shown here is derived from an EMBL/GenBank/DDBJ whole genome shotgun (WGS) entry which is preliminary data.</text>
</comment>
<feature type="region of interest" description="Disordered" evidence="2">
    <location>
        <begin position="299"/>
        <end position="340"/>
    </location>
</feature>
<feature type="domain" description="DUF7402" evidence="3">
    <location>
        <begin position="536"/>
        <end position="669"/>
    </location>
</feature>
<evidence type="ECO:0000256" key="2">
    <source>
        <dbReference type="SAM" id="MobiDB-lite"/>
    </source>
</evidence>
<dbReference type="SUPFAM" id="SSF49785">
    <property type="entry name" value="Galactose-binding domain-like"/>
    <property type="match status" value="3"/>
</dbReference>
<accession>A0A939BY58</accession>
<dbReference type="Proteomes" id="UP000663792">
    <property type="component" value="Unassembled WGS sequence"/>
</dbReference>
<feature type="compositionally biased region" description="Low complexity" evidence="2">
    <location>
        <begin position="683"/>
        <end position="708"/>
    </location>
</feature>
<evidence type="ECO:0000313" key="5">
    <source>
        <dbReference type="Proteomes" id="UP000663792"/>
    </source>
</evidence>
<feature type="compositionally biased region" description="Polar residues" evidence="2">
    <location>
        <begin position="538"/>
        <end position="553"/>
    </location>
</feature>
<dbReference type="EMBL" id="JAERWK010000008">
    <property type="protein sequence ID" value="MBM9466735.1"/>
    <property type="molecule type" value="Genomic_DNA"/>
</dbReference>
<proteinExistence type="predicted"/>
<keyword evidence="1" id="KW-0862">Zinc</keyword>
<dbReference type="Pfam" id="PF02585">
    <property type="entry name" value="PIG-L"/>
    <property type="match status" value="1"/>
</dbReference>
<dbReference type="InterPro" id="IPR008979">
    <property type="entry name" value="Galactose-bd-like_sf"/>
</dbReference>
<dbReference type="InterPro" id="IPR003737">
    <property type="entry name" value="GlcNAc_PI_deacetylase-related"/>
</dbReference>
<feature type="compositionally biased region" description="Pro residues" evidence="2">
    <location>
        <begin position="310"/>
        <end position="330"/>
    </location>
</feature>
<feature type="compositionally biased region" description="Pro residues" evidence="2">
    <location>
        <begin position="480"/>
        <end position="531"/>
    </location>
</feature>
<dbReference type="PANTHER" id="PTHR12993:SF23">
    <property type="entry name" value="N-ACETYLGLUCOSAMINYLPHOSPHATIDYLINOSITOL DEACETYLASE"/>
    <property type="match status" value="1"/>
</dbReference>
<dbReference type="Gene3D" id="2.60.120.260">
    <property type="entry name" value="Galactose-binding domain-like"/>
    <property type="match status" value="3"/>
</dbReference>
<dbReference type="InterPro" id="IPR055826">
    <property type="entry name" value="DUF7402"/>
</dbReference>
<feature type="region of interest" description="Disordered" evidence="2">
    <location>
        <begin position="474"/>
        <end position="562"/>
    </location>
</feature>
<evidence type="ECO:0000313" key="4">
    <source>
        <dbReference type="EMBL" id="MBM9466735.1"/>
    </source>
</evidence>
<dbReference type="PRINTS" id="PR01217">
    <property type="entry name" value="PRICHEXTENSN"/>
</dbReference>
<dbReference type="Pfam" id="PF24135">
    <property type="entry name" value="DUF7402"/>
    <property type="match status" value="3"/>
</dbReference>
<dbReference type="GO" id="GO:0016137">
    <property type="term" value="P:glycoside metabolic process"/>
    <property type="evidence" value="ECO:0007669"/>
    <property type="project" value="UniProtKB-ARBA"/>
</dbReference>
<name>A0A939BY58_9ACTN</name>
<evidence type="ECO:0000256" key="1">
    <source>
        <dbReference type="ARBA" id="ARBA00022833"/>
    </source>
</evidence>
<feature type="domain" description="DUF7402" evidence="3">
    <location>
        <begin position="714"/>
        <end position="848"/>
    </location>
</feature>
<sequence>MNTAATPRRRRPQLLSIGVVLALVAVVLIRIQNPDAEAAAAPAACPAGSTVSIVAHPDDDLFFVNPAIIKDIKAGKCVRTVFLTSGDANDDSYYWMSREAGVLAAYAQMAGVANQWTSGTAPAGGRPVVMNTLSANPKVSTVWMRLPDGMMDGSGGSRSQYASLQKLWSGAITSIRAVDRTATYTLAQLRTAVGAIVTASTPTVIRTLDFDGHYGDGDHSDHYTVAYLAEQIRQQYAPSAALLGYRGYPTVYESANLSAADAQAKSSAYYTYAPFDWRECQTVAACAGKPEAQWLTRSHTVPGSDQEPGQVPPTTTPPTTPPTTTPPTTTPPTSGGTNVAGQATVTASSQNTADGQTAAKAVDGVADGYPGDVSREWATAGGRANSWLNLAWNPAVRVDRVVLHDRPNADDRILAGTLRFSDGSTVAVGQLPNDGSALTVSFPAKSTTSIRFTVTQVSSTTLNIGLAEFQVLATGTTPPTTTPPTTPPTTTPPTTPPTTTPPTTPPTTTPPTTPPTTTPPTTTPPTTPPPGSGGLNVAPQSTATASSQNTADGQTAPKAVDGVADGYPGDFAREWATTGGRANSWLNLAWPSAVQVDRVVLHDRPNADDQILAGTLRFSDGSTVAVGQLPNDGSPLTVSFPAESTTSIRFTITQVSGTTRNVGLAEMQVLTAGTSTPPPTTTNPPTTTPTTNPPTTTTPTTPTTTTPPASDAVNVAGQATVTASSQNTADGQTAAKAVDGVKDGYPGDASREWVTTGGRANSWFNLAWASAVRVDRVVLYDRPNADDRILAGTLRFSDGSTVAVGQLPNDGSALTVSFPAKSTTSIRFTVTQVASTTKNVGLAEIEVFRTA</sequence>
<dbReference type="RefSeq" id="WP_205259702.1">
    <property type="nucleotide sequence ID" value="NZ_JAERWK010000008.1"/>
</dbReference>
<dbReference type="GO" id="GO:0000225">
    <property type="term" value="F:N-acetylglucosaminylphosphatidylinositol deacetylase activity"/>
    <property type="evidence" value="ECO:0007669"/>
    <property type="project" value="TreeGrafter"/>
</dbReference>
<gene>
    <name evidence="4" type="ORF">JL106_05490</name>
</gene>
<dbReference type="Gene3D" id="3.40.50.10320">
    <property type="entry name" value="LmbE-like"/>
    <property type="match status" value="1"/>
</dbReference>
<dbReference type="AlphaFoldDB" id="A0A939BY58"/>
<organism evidence="4 5">
    <name type="scientific">Nakamurella leprariae</name>
    <dbReference type="NCBI Taxonomy" id="2803911"/>
    <lineage>
        <taxon>Bacteria</taxon>
        <taxon>Bacillati</taxon>
        <taxon>Actinomycetota</taxon>
        <taxon>Actinomycetes</taxon>
        <taxon>Nakamurellales</taxon>
        <taxon>Nakamurellaceae</taxon>
        <taxon>Nakamurella</taxon>
    </lineage>
</organism>
<feature type="domain" description="DUF7402" evidence="3">
    <location>
        <begin position="338"/>
        <end position="471"/>
    </location>
</feature>
<reference evidence="4" key="1">
    <citation type="submission" date="2021-01" db="EMBL/GenBank/DDBJ databases">
        <title>YIM 132084 draft genome.</title>
        <authorList>
            <person name="An D."/>
        </authorList>
    </citation>
    <scope>NUCLEOTIDE SEQUENCE</scope>
    <source>
        <strain evidence="4">YIM 132084</strain>
    </source>
</reference>
<protein>
    <submittedName>
        <fullName evidence="4">PIG-L family deacetylase</fullName>
    </submittedName>
</protein>